<gene>
    <name evidence="2" type="ORF">TSOC_014644</name>
</gene>
<dbReference type="OrthoDB" id="1065058at2759"/>
<dbReference type="InterPro" id="IPR006439">
    <property type="entry name" value="HAD-SF_hydro_IA"/>
</dbReference>
<sequence length="181" mass="18196">GLFYFENVMELAAAQRGAGPASSSAASSSSASSTSSSASPPPGVVCKPNPLAYQLVAQHLGLPMSAVMFFDDSLRNVAAAHALGALTVLVGAEEGGPGGAAPGPAGADLRIPTMHRLPHYMPQLLDQPGMVHDHHHHHSHQEQGQGHATGHLRVPVVVAEAVEAGLGLPGGSGGVALPVPA</sequence>
<proteinExistence type="predicted"/>
<organism evidence="2 3">
    <name type="scientific">Tetrabaena socialis</name>
    <dbReference type="NCBI Taxonomy" id="47790"/>
    <lineage>
        <taxon>Eukaryota</taxon>
        <taxon>Viridiplantae</taxon>
        <taxon>Chlorophyta</taxon>
        <taxon>core chlorophytes</taxon>
        <taxon>Chlorophyceae</taxon>
        <taxon>CS clade</taxon>
        <taxon>Chlamydomonadales</taxon>
        <taxon>Tetrabaenaceae</taxon>
        <taxon>Tetrabaena</taxon>
    </lineage>
</organism>
<dbReference type="Proteomes" id="UP000236333">
    <property type="component" value="Unassembled WGS sequence"/>
</dbReference>
<dbReference type="EMBL" id="PGGS01002560">
    <property type="protein sequence ID" value="PNG99574.1"/>
    <property type="molecule type" value="Genomic_DNA"/>
</dbReference>
<feature type="region of interest" description="Disordered" evidence="1">
    <location>
        <begin position="19"/>
        <end position="43"/>
    </location>
</feature>
<feature type="non-terminal residue" evidence="2">
    <location>
        <position position="1"/>
    </location>
</feature>
<dbReference type="NCBIfam" id="TIGR01509">
    <property type="entry name" value="HAD-SF-IA-v3"/>
    <property type="match status" value="1"/>
</dbReference>
<dbReference type="SUPFAM" id="SSF56784">
    <property type="entry name" value="HAD-like"/>
    <property type="match status" value="1"/>
</dbReference>
<comment type="caution">
    <text evidence="2">The sequence shown here is derived from an EMBL/GenBank/DDBJ whole genome shotgun (WGS) entry which is preliminary data.</text>
</comment>
<dbReference type="Pfam" id="PF00702">
    <property type="entry name" value="Hydrolase"/>
    <property type="match status" value="1"/>
</dbReference>
<accession>A0A2J7ZH21</accession>
<evidence type="ECO:0000313" key="3">
    <source>
        <dbReference type="Proteomes" id="UP000236333"/>
    </source>
</evidence>
<dbReference type="InterPro" id="IPR023214">
    <property type="entry name" value="HAD_sf"/>
</dbReference>
<name>A0A2J7ZH21_9CHLO</name>
<dbReference type="InterPro" id="IPR036412">
    <property type="entry name" value="HAD-like_sf"/>
</dbReference>
<feature type="compositionally biased region" description="Low complexity" evidence="1">
    <location>
        <begin position="19"/>
        <end position="38"/>
    </location>
</feature>
<protein>
    <submittedName>
        <fullName evidence="2">Uncharacterized protein</fullName>
    </submittedName>
</protein>
<keyword evidence="3" id="KW-1185">Reference proteome</keyword>
<dbReference type="AlphaFoldDB" id="A0A2J7ZH21"/>
<dbReference type="Gene3D" id="3.40.50.1000">
    <property type="entry name" value="HAD superfamily/HAD-like"/>
    <property type="match status" value="1"/>
</dbReference>
<evidence type="ECO:0000256" key="1">
    <source>
        <dbReference type="SAM" id="MobiDB-lite"/>
    </source>
</evidence>
<evidence type="ECO:0000313" key="2">
    <source>
        <dbReference type="EMBL" id="PNG99574.1"/>
    </source>
</evidence>
<reference evidence="2 3" key="1">
    <citation type="journal article" date="2017" name="Mol. Biol. Evol.">
        <title>The 4-celled Tetrabaena socialis nuclear genome reveals the essential components for genetic control of cell number at the origin of multicellularity in the volvocine lineage.</title>
        <authorList>
            <person name="Featherston J."/>
            <person name="Arakaki Y."/>
            <person name="Hanschen E.R."/>
            <person name="Ferris P.J."/>
            <person name="Michod R.E."/>
            <person name="Olson B.J.S.C."/>
            <person name="Nozaki H."/>
            <person name="Durand P.M."/>
        </authorList>
    </citation>
    <scope>NUCLEOTIDE SEQUENCE [LARGE SCALE GENOMIC DNA]</scope>
    <source>
        <strain evidence="2 3">NIES-571</strain>
    </source>
</reference>